<reference evidence="2" key="1">
    <citation type="journal article" date="2023" name="Nat. Commun.">
        <title>Diploid and tetraploid genomes of Acorus and the evolution of monocots.</title>
        <authorList>
            <person name="Ma L."/>
            <person name="Liu K.W."/>
            <person name="Li Z."/>
            <person name="Hsiao Y.Y."/>
            <person name="Qi Y."/>
            <person name="Fu T."/>
            <person name="Tang G.D."/>
            <person name="Zhang D."/>
            <person name="Sun W.H."/>
            <person name="Liu D.K."/>
            <person name="Li Y."/>
            <person name="Chen G.Z."/>
            <person name="Liu X.D."/>
            <person name="Liao X.Y."/>
            <person name="Jiang Y.T."/>
            <person name="Yu X."/>
            <person name="Hao Y."/>
            <person name="Huang J."/>
            <person name="Zhao X.W."/>
            <person name="Ke S."/>
            <person name="Chen Y.Y."/>
            <person name="Wu W.L."/>
            <person name="Hsu J.L."/>
            <person name="Lin Y.F."/>
            <person name="Huang M.D."/>
            <person name="Li C.Y."/>
            <person name="Huang L."/>
            <person name="Wang Z.W."/>
            <person name="Zhao X."/>
            <person name="Zhong W.Y."/>
            <person name="Peng D.H."/>
            <person name="Ahmad S."/>
            <person name="Lan S."/>
            <person name="Zhang J.S."/>
            <person name="Tsai W.C."/>
            <person name="Van de Peer Y."/>
            <person name="Liu Z.J."/>
        </authorList>
    </citation>
    <scope>NUCLEOTIDE SEQUENCE</scope>
    <source>
        <strain evidence="2">SCP</strain>
    </source>
</reference>
<dbReference type="EMBL" id="JAUJYN010000003">
    <property type="protein sequence ID" value="KAK1275139.1"/>
    <property type="molecule type" value="Genomic_DNA"/>
</dbReference>
<sequence length="93" mass="10435">MRRLKSFEQSRGVSSSSSSSSSPPRYHRHIHSPLVHAQETMANNAVQYMPLCGHLGFRSLHGLGRGVPTESQKRRLCGHTMPPKEKLVWSLLT</sequence>
<gene>
    <name evidence="2" type="ORF">QJS04_geneDACA001611</name>
</gene>
<name>A0AAV9BFU9_ACOGR</name>
<reference evidence="2" key="2">
    <citation type="submission" date="2023-06" db="EMBL/GenBank/DDBJ databases">
        <authorList>
            <person name="Ma L."/>
            <person name="Liu K.-W."/>
            <person name="Li Z."/>
            <person name="Hsiao Y.-Y."/>
            <person name="Qi Y."/>
            <person name="Fu T."/>
            <person name="Tang G."/>
            <person name="Zhang D."/>
            <person name="Sun W.-H."/>
            <person name="Liu D.-K."/>
            <person name="Li Y."/>
            <person name="Chen G.-Z."/>
            <person name="Liu X.-D."/>
            <person name="Liao X.-Y."/>
            <person name="Jiang Y.-T."/>
            <person name="Yu X."/>
            <person name="Hao Y."/>
            <person name="Huang J."/>
            <person name="Zhao X.-W."/>
            <person name="Ke S."/>
            <person name="Chen Y.-Y."/>
            <person name="Wu W.-L."/>
            <person name="Hsu J.-L."/>
            <person name="Lin Y.-F."/>
            <person name="Huang M.-D."/>
            <person name="Li C.-Y."/>
            <person name="Huang L."/>
            <person name="Wang Z.-W."/>
            <person name="Zhao X."/>
            <person name="Zhong W.-Y."/>
            <person name="Peng D.-H."/>
            <person name="Ahmad S."/>
            <person name="Lan S."/>
            <person name="Zhang J.-S."/>
            <person name="Tsai W.-C."/>
            <person name="Van De Peer Y."/>
            <person name="Liu Z.-J."/>
        </authorList>
    </citation>
    <scope>NUCLEOTIDE SEQUENCE</scope>
    <source>
        <strain evidence="2">SCP</strain>
        <tissue evidence="2">Leaves</tissue>
    </source>
</reference>
<evidence type="ECO:0000256" key="1">
    <source>
        <dbReference type="SAM" id="MobiDB-lite"/>
    </source>
</evidence>
<organism evidence="2 3">
    <name type="scientific">Acorus gramineus</name>
    <name type="common">Dwarf sweet flag</name>
    <dbReference type="NCBI Taxonomy" id="55184"/>
    <lineage>
        <taxon>Eukaryota</taxon>
        <taxon>Viridiplantae</taxon>
        <taxon>Streptophyta</taxon>
        <taxon>Embryophyta</taxon>
        <taxon>Tracheophyta</taxon>
        <taxon>Spermatophyta</taxon>
        <taxon>Magnoliopsida</taxon>
        <taxon>Liliopsida</taxon>
        <taxon>Acoraceae</taxon>
        <taxon>Acorus</taxon>
    </lineage>
</organism>
<feature type="region of interest" description="Disordered" evidence="1">
    <location>
        <begin position="1"/>
        <end position="31"/>
    </location>
</feature>
<dbReference type="AlphaFoldDB" id="A0AAV9BFU9"/>
<keyword evidence="3" id="KW-1185">Reference proteome</keyword>
<evidence type="ECO:0000313" key="3">
    <source>
        <dbReference type="Proteomes" id="UP001179952"/>
    </source>
</evidence>
<protein>
    <submittedName>
        <fullName evidence="2">Uncharacterized protein</fullName>
    </submittedName>
</protein>
<proteinExistence type="predicted"/>
<comment type="caution">
    <text evidence="2">The sequence shown here is derived from an EMBL/GenBank/DDBJ whole genome shotgun (WGS) entry which is preliminary data.</text>
</comment>
<evidence type="ECO:0000313" key="2">
    <source>
        <dbReference type="EMBL" id="KAK1275139.1"/>
    </source>
</evidence>
<accession>A0AAV9BFU9</accession>
<dbReference type="Proteomes" id="UP001179952">
    <property type="component" value="Unassembled WGS sequence"/>
</dbReference>